<dbReference type="VEuPathDB" id="TriTrypDB:Tb427_000345800"/>
<feature type="compositionally biased region" description="Basic and acidic residues" evidence="9">
    <location>
        <begin position="428"/>
        <end position="442"/>
    </location>
</feature>
<dbReference type="GO" id="GO:0098552">
    <property type="term" value="C:side of membrane"/>
    <property type="evidence" value="ECO:0007669"/>
    <property type="project" value="UniProtKB-KW"/>
</dbReference>
<evidence type="ECO:0000256" key="9">
    <source>
        <dbReference type="SAM" id="MobiDB-lite"/>
    </source>
</evidence>
<dbReference type="AlphaFoldDB" id="M4SZK2"/>
<evidence type="ECO:0000256" key="8">
    <source>
        <dbReference type="ARBA" id="ARBA00023288"/>
    </source>
</evidence>
<evidence type="ECO:0000256" key="5">
    <source>
        <dbReference type="ARBA" id="ARBA00022729"/>
    </source>
</evidence>
<comment type="function">
    <text evidence="1">VSG forms a coat on the surface of the parasite. The trypanosome evades the immune response of the host by expressing a series of antigenically distinct VSGs from an estimated 1000 VSG genes.</text>
</comment>
<organism evidence="12">
    <name type="scientific">Trypanosoma brucei</name>
    <dbReference type="NCBI Taxonomy" id="5691"/>
    <lineage>
        <taxon>Eukaryota</taxon>
        <taxon>Discoba</taxon>
        <taxon>Euglenozoa</taxon>
        <taxon>Kinetoplastea</taxon>
        <taxon>Metakinetoplastina</taxon>
        <taxon>Trypanosomatida</taxon>
        <taxon>Trypanosomatidae</taxon>
        <taxon>Trypanosoma</taxon>
    </lineage>
</organism>
<reference evidence="12" key="1">
    <citation type="submission" date="2013-02" db="EMBL/GenBank/DDBJ databases">
        <authorList>
            <person name="Cross G.A.M."/>
            <person name="Kim H.-S."/>
            <person name="Wickstead B."/>
        </authorList>
    </citation>
    <scope>NUCLEOTIDE SEQUENCE</scope>
    <source>
        <strain evidence="12">Lister 427</strain>
    </source>
</reference>
<evidence type="ECO:0000256" key="10">
    <source>
        <dbReference type="SAM" id="SignalP"/>
    </source>
</evidence>
<keyword evidence="3" id="KW-1003">Cell membrane</keyword>
<evidence type="ECO:0000259" key="11">
    <source>
        <dbReference type="Pfam" id="PF13206"/>
    </source>
</evidence>
<evidence type="ECO:0000313" key="12">
    <source>
        <dbReference type="EMBL" id="AGH60137.1"/>
    </source>
</evidence>
<evidence type="ECO:0000256" key="4">
    <source>
        <dbReference type="ARBA" id="ARBA00022622"/>
    </source>
</evidence>
<feature type="region of interest" description="Disordered" evidence="9">
    <location>
        <begin position="428"/>
        <end position="461"/>
    </location>
</feature>
<evidence type="ECO:0000256" key="7">
    <source>
        <dbReference type="ARBA" id="ARBA00023180"/>
    </source>
</evidence>
<feature type="chain" id="PRO_5004058088" evidence="10">
    <location>
        <begin position="19"/>
        <end position="461"/>
    </location>
</feature>
<feature type="compositionally biased region" description="Low complexity" evidence="9">
    <location>
        <begin position="447"/>
        <end position="461"/>
    </location>
</feature>
<feature type="region of interest" description="Disordered" evidence="9">
    <location>
        <begin position="386"/>
        <end position="406"/>
    </location>
</feature>
<name>M4SZK2_9TRYP</name>
<protein>
    <submittedName>
        <fullName evidence="12">Variant surface glycoprotein 1199</fullName>
    </submittedName>
</protein>
<evidence type="ECO:0000256" key="2">
    <source>
        <dbReference type="ARBA" id="ARBA00004609"/>
    </source>
</evidence>
<reference evidence="12" key="2">
    <citation type="journal article" date="2014" name="Mol. Biochem. Parasitol.">
        <title>Capturing the variant surface glycoprotein repertoire (the VSGnome) of Trypanosoma brucei Lister 427.</title>
        <authorList>
            <person name="Cross G.A."/>
            <person name="Kim H.S."/>
            <person name="Wickstead B."/>
        </authorList>
    </citation>
    <scope>NUCLEOTIDE SEQUENCE</scope>
    <source>
        <strain evidence="12">Lister 427</strain>
    </source>
</reference>
<dbReference type="InterPro" id="IPR025932">
    <property type="entry name" value="Trypano_VSG_B_N_dom"/>
</dbReference>
<feature type="domain" description="Trypanosome variant surface glycoprotein B-type N-terminal" evidence="11">
    <location>
        <begin position="10"/>
        <end position="373"/>
    </location>
</feature>
<evidence type="ECO:0000256" key="1">
    <source>
        <dbReference type="ARBA" id="ARBA00002523"/>
    </source>
</evidence>
<evidence type="ECO:0000256" key="3">
    <source>
        <dbReference type="ARBA" id="ARBA00022475"/>
    </source>
</evidence>
<dbReference type="GO" id="GO:0005886">
    <property type="term" value="C:plasma membrane"/>
    <property type="evidence" value="ECO:0007669"/>
    <property type="project" value="UniProtKB-SubCell"/>
</dbReference>
<sequence length="461" mass="48850">MVLSAFLFLTLFLSAKQGSSNVGTGDNAAVFRQLCKLVALAEKSPALGPPAALNTAAVTEMEELNISLSPPTWQAKFAKAEQTDDIAAIKTKANVTDENIAKDWHKKWRQWVQAYKATRPDTDAATRIKEAGFGNLTPGRKWAAKIRVQAHLARAQALIKEGQQYTAAAAKPTAADYPKKLKDAVLGADVTNKASVTIAKSFTGGANSGRSNACGGNVANHPALTAAATLMCICAEDATNKPVGACMSGQTVTTEWTSGAAPGQRIWTQIAGDCPDNDDADITAQAILQPVRELAAMVVKLNNAGFLGKTVNKNNCDGSSDAGVCVKYTDFTGKDDKKFTDIPWVAKLVDVAKELQLRETASAAIKSINHQLKAEREAAYACASALTDPPTTSETKTLNPKTKEDQEGCRLHKDNKITCENTGKCEWEGTEEKGECKPKEGEAQSNTAGTGDGAAATTTDK</sequence>
<accession>M4SZK2</accession>
<dbReference type="Pfam" id="PF13206">
    <property type="entry name" value="VSG_B"/>
    <property type="match status" value="1"/>
</dbReference>
<keyword evidence="5 10" id="KW-0732">Signal</keyword>
<keyword evidence="8" id="KW-0449">Lipoprotein</keyword>
<keyword evidence="7" id="KW-0325">Glycoprotein</keyword>
<dbReference type="EMBL" id="KC612706">
    <property type="protein sequence ID" value="AGH60137.1"/>
    <property type="molecule type" value="Genomic_DNA"/>
</dbReference>
<keyword evidence="4" id="KW-0336">GPI-anchor</keyword>
<proteinExistence type="predicted"/>
<comment type="subcellular location">
    <subcellularLocation>
        <location evidence="2">Cell membrane</location>
        <topology evidence="2">Lipid-anchor</topology>
        <topology evidence="2">GPI-anchor</topology>
    </subcellularLocation>
</comment>
<feature type="compositionally biased region" description="Polar residues" evidence="9">
    <location>
        <begin position="389"/>
        <end position="400"/>
    </location>
</feature>
<feature type="signal peptide" evidence="10">
    <location>
        <begin position="1"/>
        <end position="18"/>
    </location>
</feature>
<dbReference type="VEuPathDB" id="TriTrypDB:Tb1125.Tb11.v5.0924"/>
<dbReference type="VEuPathDB" id="TriTrypDB:Tb927.1.5330"/>
<keyword evidence="6" id="KW-0472">Membrane</keyword>
<evidence type="ECO:0000256" key="6">
    <source>
        <dbReference type="ARBA" id="ARBA00023136"/>
    </source>
</evidence>